<dbReference type="PANTHER" id="PTHR33802:SF2">
    <property type="entry name" value="EF-HAND DOMAIN-CONTAINING PROTEIN"/>
    <property type="match status" value="1"/>
</dbReference>
<proteinExistence type="predicted"/>
<dbReference type="EMBL" id="SPLM01000145">
    <property type="protein sequence ID" value="TMW56794.1"/>
    <property type="molecule type" value="Genomic_DNA"/>
</dbReference>
<sequence length="290" mass="32392">MTRPSPNLRWLRWINALVYVVQRLVNTRFSSSIRPASQRHETLITPDRYAFSIWGVIYLLLPVAIIVDCFCPVLSIFSFIDDPLRLLFTLACLANMGWTVSFSNDYVNVATVILVIQWLALGILFSQIISTRRDYGFSFPRFVCSELGLTMYFAWTSAATLISFAVTFQYFADGYLSLMSYVVFLSLLTVATVSILVYARDIAYAAVAIWALVGIAVKDVQGLDTATEQISLSIRAAATQSAAIIAAFVVITISRKIVRRFMPKKATVEERSLPLLSEKTLSIEYGSVSV</sequence>
<feature type="transmembrane region" description="Helical" evidence="1">
    <location>
        <begin position="149"/>
        <end position="172"/>
    </location>
</feature>
<keyword evidence="1" id="KW-0812">Transmembrane</keyword>
<name>A0A8K1C5F3_PYTOL</name>
<organism evidence="2 3">
    <name type="scientific">Pythium oligandrum</name>
    <name type="common">Mycoparasitic fungus</name>
    <dbReference type="NCBI Taxonomy" id="41045"/>
    <lineage>
        <taxon>Eukaryota</taxon>
        <taxon>Sar</taxon>
        <taxon>Stramenopiles</taxon>
        <taxon>Oomycota</taxon>
        <taxon>Peronosporomycetes</taxon>
        <taxon>Pythiales</taxon>
        <taxon>Pythiaceae</taxon>
        <taxon>Pythium</taxon>
    </lineage>
</organism>
<feature type="transmembrane region" description="Helical" evidence="1">
    <location>
        <begin position="202"/>
        <end position="220"/>
    </location>
</feature>
<feature type="transmembrane region" description="Helical" evidence="1">
    <location>
        <begin position="51"/>
        <end position="77"/>
    </location>
</feature>
<dbReference type="AlphaFoldDB" id="A0A8K1C5F3"/>
<accession>A0A8K1C5F3</accession>
<dbReference type="PANTHER" id="PTHR33802">
    <property type="entry name" value="SI:CH211-161H7.5-RELATED"/>
    <property type="match status" value="1"/>
</dbReference>
<keyword evidence="1" id="KW-0472">Membrane</keyword>
<comment type="caution">
    <text evidence="2">The sequence shown here is derived from an EMBL/GenBank/DDBJ whole genome shotgun (WGS) entry which is preliminary data.</text>
</comment>
<evidence type="ECO:0000256" key="1">
    <source>
        <dbReference type="SAM" id="Phobius"/>
    </source>
</evidence>
<dbReference type="OrthoDB" id="5586934at2759"/>
<protein>
    <submittedName>
        <fullName evidence="2">Uncharacterized protein</fullName>
    </submittedName>
</protein>
<feature type="transmembrane region" description="Helical" evidence="1">
    <location>
        <begin position="109"/>
        <end position="129"/>
    </location>
</feature>
<feature type="transmembrane region" description="Helical" evidence="1">
    <location>
        <begin position="232"/>
        <end position="254"/>
    </location>
</feature>
<feature type="transmembrane region" description="Helical" evidence="1">
    <location>
        <begin position="178"/>
        <end position="197"/>
    </location>
</feature>
<evidence type="ECO:0000313" key="2">
    <source>
        <dbReference type="EMBL" id="TMW56794.1"/>
    </source>
</evidence>
<dbReference type="Proteomes" id="UP000794436">
    <property type="component" value="Unassembled WGS sequence"/>
</dbReference>
<keyword evidence="1" id="KW-1133">Transmembrane helix</keyword>
<gene>
    <name evidence="2" type="ORF">Poli38472_006804</name>
</gene>
<evidence type="ECO:0000313" key="3">
    <source>
        <dbReference type="Proteomes" id="UP000794436"/>
    </source>
</evidence>
<keyword evidence="3" id="KW-1185">Reference proteome</keyword>
<reference evidence="2" key="1">
    <citation type="submission" date="2019-03" db="EMBL/GenBank/DDBJ databases">
        <title>Long read genome sequence of the mycoparasitic Pythium oligandrum ATCC 38472 isolated from sugarbeet rhizosphere.</title>
        <authorList>
            <person name="Gaulin E."/>
        </authorList>
    </citation>
    <scope>NUCLEOTIDE SEQUENCE</scope>
    <source>
        <strain evidence="2">ATCC 38472_TT</strain>
    </source>
</reference>